<keyword evidence="2" id="KW-1185">Reference proteome</keyword>
<sequence>MAGNPTLTVPTRPPLYGDIEEEGAQHRRWIDDPSEPGCFIERATLTYSQIVNAYEGMGLSTRPVNPDLDFEAHVLTAIKELEQKEVISSVRGYENFELDTPLLAWSGCTGPGVIIIDVMMRSRPGANITREMMDDVPHASCIAQAFYQRDFELNDLRSIFVSDIINRNTVGFFHEHIYDEKFYDDFPGQTSVPQTWEHGSPEYDGLLGSRIGKVVAYLVLGAFPRGTRRISRIVTYSSKGKNYIHMRFDLDMRFDIEEVA</sequence>
<evidence type="ECO:0000313" key="2">
    <source>
        <dbReference type="Proteomes" id="UP001220324"/>
    </source>
</evidence>
<evidence type="ECO:0000313" key="1">
    <source>
        <dbReference type="EMBL" id="KAJ5525963.1"/>
    </source>
</evidence>
<name>A0AAD6GAR5_9EURO</name>
<accession>A0AAD6GAR5</accession>
<dbReference type="Proteomes" id="UP001220324">
    <property type="component" value="Unassembled WGS sequence"/>
</dbReference>
<proteinExistence type="predicted"/>
<dbReference type="EMBL" id="JAQIZZ010000008">
    <property type="protein sequence ID" value="KAJ5525963.1"/>
    <property type="molecule type" value="Genomic_DNA"/>
</dbReference>
<reference evidence="1 2" key="1">
    <citation type="journal article" date="2023" name="IMA Fungus">
        <title>Comparative genomic study of the Penicillium genus elucidates a diverse pangenome and 15 lateral gene transfer events.</title>
        <authorList>
            <person name="Petersen C."/>
            <person name="Sorensen T."/>
            <person name="Nielsen M.R."/>
            <person name="Sondergaard T.E."/>
            <person name="Sorensen J.L."/>
            <person name="Fitzpatrick D.A."/>
            <person name="Frisvad J.C."/>
            <person name="Nielsen K.L."/>
        </authorList>
    </citation>
    <scope>NUCLEOTIDE SEQUENCE [LARGE SCALE GENOMIC DNA]</scope>
    <source>
        <strain evidence="1 2">IBT 35679</strain>
    </source>
</reference>
<organism evidence="1 2">
    <name type="scientific">Penicillium frequentans</name>
    <dbReference type="NCBI Taxonomy" id="3151616"/>
    <lineage>
        <taxon>Eukaryota</taxon>
        <taxon>Fungi</taxon>
        <taxon>Dikarya</taxon>
        <taxon>Ascomycota</taxon>
        <taxon>Pezizomycotina</taxon>
        <taxon>Eurotiomycetes</taxon>
        <taxon>Eurotiomycetidae</taxon>
        <taxon>Eurotiales</taxon>
        <taxon>Aspergillaceae</taxon>
        <taxon>Penicillium</taxon>
    </lineage>
</organism>
<comment type="caution">
    <text evidence="1">The sequence shown here is derived from an EMBL/GenBank/DDBJ whole genome shotgun (WGS) entry which is preliminary data.</text>
</comment>
<dbReference type="AlphaFoldDB" id="A0AAD6GAR5"/>
<protein>
    <submittedName>
        <fullName evidence="1">Uncharacterized protein</fullName>
    </submittedName>
</protein>
<gene>
    <name evidence="1" type="ORF">N7494_012613</name>
</gene>